<evidence type="ECO:0000313" key="3">
    <source>
        <dbReference type="Proteomes" id="UP000694904"/>
    </source>
</evidence>
<reference evidence="3" key="2">
    <citation type="journal article" date="2016" name="G3 (Bethesda)">
        <title>Genome Evolution in Three Species of Cactophilic Drosophila.</title>
        <authorList>
            <person name="Sanchez-Flores A."/>
            <person name="Penazola F."/>
            <person name="Carpinteyro-Ponce J."/>
            <person name="Nazario-Yepiz N."/>
            <person name="Abreu-Goodger C."/>
            <person name="Machado C.A."/>
            <person name="Markow T.A."/>
        </authorList>
    </citation>
    <scope>NUCLEOTIDE SEQUENCE [LARGE SCALE GENOMIC DNA]</scope>
</reference>
<reference evidence="4" key="3">
    <citation type="submission" date="2025-08" db="UniProtKB">
        <authorList>
            <consortium name="RefSeq"/>
        </authorList>
    </citation>
    <scope>IDENTIFICATION</scope>
    <source>
        <tissue evidence="4">Whole organism</tissue>
    </source>
</reference>
<feature type="compositionally biased region" description="Polar residues" evidence="1">
    <location>
        <begin position="174"/>
        <end position="184"/>
    </location>
</feature>
<sequence>MASKQLSLRILWLLLALSRQPNVLGQDEPDAQQLQALRPRGRVRIADMQMAAQQPPAPPSAPAMLGHGSINWPGYAPIVPNVLPMPASSTVHTHIPLLREQPDNKAPSEQRGPDSVVYGNWKPELPQMPPEAGEEPPKQRKYGRLEAMLMGMPADATDRRDTSSEEMLPETEQRTASVGYQNPYSRRDSFEHSQETRGRWRIPTQLHPSQLQPKAQPQPKQSAIEVVRLNATDPLMREMAQQINESVETTTAVQRRKHVQTTEDNWMPLPYPYPTPTFESTQPVPRVSPVMSSTAAPTPSAGLVESTTVALNWPTDFLDATPSSTERIYTDAGSSIDRVDHIDSIDRLDDDIDDYKYYEENLSSAQMQSELSVPETQVPQVPQGPQMPLNITRVGIPYEERNSAEEPTICVPLTVSEMATESSTAVLVEVERVYCFPLPKVEIKTGKVRQQFVPQATEQEPSSNANVTAVDMEHPQPEATAGASHPTSWALLLILWSYVLVHL</sequence>
<gene>
    <name evidence="4" type="primary">LOC108615632</name>
</gene>
<keyword evidence="2" id="KW-0732">Signal</keyword>
<proteinExistence type="predicted"/>
<feature type="compositionally biased region" description="Basic and acidic residues" evidence="1">
    <location>
        <begin position="100"/>
        <end position="112"/>
    </location>
</feature>
<feature type="compositionally biased region" description="Basic and acidic residues" evidence="1">
    <location>
        <begin position="185"/>
        <end position="198"/>
    </location>
</feature>
<reference evidence="3" key="1">
    <citation type="journal article" date="1997" name="Nucleic Acids Res.">
        <title>tRNAscan-SE: a program for improved detection of transfer RNA genes in genomic sequence.</title>
        <authorList>
            <person name="Lowe T.M."/>
            <person name="Eddy S.R."/>
        </authorList>
    </citation>
    <scope>NUCLEOTIDE SEQUENCE [LARGE SCALE GENOMIC DNA]</scope>
</reference>
<feature type="region of interest" description="Disordered" evidence="1">
    <location>
        <begin position="99"/>
        <end position="138"/>
    </location>
</feature>
<evidence type="ECO:0000313" key="4">
    <source>
        <dbReference type="RefSeq" id="XP_017865757.1"/>
    </source>
</evidence>
<feature type="region of interest" description="Disordered" evidence="1">
    <location>
        <begin position="279"/>
        <end position="300"/>
    </location>
</feature>
<protein>
    <submittedName>
        <fullName evidence="4">Uncharacterized protein LOC108615632</fullName>
    </submittedName>
</protein>
<accession>A0ABM1PEX1</accession>
<dbReference type="Proteomes" id="UP000694904">
    <property type="component" value="Chromosome 5"/>
</dbReference>
<feature type="chain" id="PRO_5045706592" evidence="2">
    <location>
        <begin position="26"/>
        <end position="503"/>
    </location>
</feature>
<name>A0ABM1PEX1_DROAR</name>
<feature type="compositionally biased region" description="Low complexity" evidence="1">
    <location>
        <begin position="208"/>
        <end position="222"/>
    </location>
</feature>
<evidence type="ECO:0000256" key="1">
    <source>
        <dbReference type="SAM" id="MobiDB-lite"/>
    </source>
</evidence>
<evidence type="ECO:0000256" key="2">
    <source>
        <dbReference type="SAM" id="SignalP"/>
    </source>
</evidence>
<dbReference type="GeneID" id="108615632"/>
<organism evidence="3 4">
    <name type="scientific">Drosophila arizonae</name>
    <name type="common">Fruit fly</name>
    <dbReference type="NCBI Taxonomy" id="7263"/>
    <lineage>
        <taxon>Eukaryota</taxon>
        <taxon>Metazoa</taxon>
        <taxon>Ecdysozoa</taxon>
        <taxon>Arthropoda</taxon>
        <taxon>Hexapoda</taxon>
        <taxon>Insecta</taxon>
        <taxon>Pterygota</taxon>
        <taxon>Neoptera</taxon>
        <taxon>Endopterygota</taxon>
        <taxon>Diptera</taxon>
        <taxon>Brachycera</taxon>
        <taxon>Muscomorpha</taxon>
        <taxon>Ephydroidea</taxon>
        <taxon>Drosophilidae</taxon>
        <taxon>Drosophila</taxon>
    </lineage>
</organism>
<feature type="signal peptide" evidence="2">
    <location>
        <begin position="1"/>
        <end position="25"/>
    </location>
</feature>
<feature type="region of interest" description="Disordered" evidence="1">
    <location>
        <begin position="152"/>
        <end position="222"/>
    </location>
</feature>
<dbReference type="RefSeq" id="XP_017865757.1">
    <property type="nucleotide sequence ID" value="XM_018010268.1"/>
</dbReference>
<keyword evidence="3" id="KW-1185">Reference proteome</keyword>